<evidence type="ECO:0000259" key="11">
    <source>
        <dbReference type="Pfam" id="PF25917"/>
    </source>
</evidence>
<dbReference type="Pfam" id="PF25876">
    <property type="entry name" value="HH_MFP_RND"/>
    <property type="match status" value="1"/>
</dbReference>
<evidence type="ECO:0000259" key="13">
    <source>
        <dbReference type="Pfam" id="PF25967"/>
    </source>
</evidence>
<evidence type="ECO:0000256" key="7">
    <source>
        <dbReference type="SAM" id="Coils"/>
    </source>
</evidence>
<keyword evidence="3" id="KW-0813">Transport</keyword>
<feature type="transmembrane region" description="Helical" evidence="9">
    <location>
        <begin position="33"/>
        <end position="52"/>
    </location>
</feature>
<dbReference type="InterPro" id="IPR058625">
    <property type="entry name" value="MdtA-like_BSH"/>
</dbReference>
<evidence type="ECO:0000256" key="1">
    <source>
        <dbReference type="ARBA" id="ARBA00004236"/>
    </source>
</evidence>
<feature type="domain" description="Multidrug resistance protein MdtA-like beta-barrel" evidence="12">
    <location>
        <begin position="243"/>
        <end position="322"/>
    </location>
</feature>
<feature type="domain" description="Multidrug resistance protein MdtA-like C-terminal permuted SH3" evidence="13">
    <location>
        <begin position="330"/>
        <end position="390"/>
    </location>
</feature>
<evidence type="ECO:0000259" key="10">
    <source>
        <dbReference type="Pfam" id="PF25876"/>
    </source>
</evidence>
<comment type="caution">
    <text evidence="14">The sequence shown here is derived from an EMBL/GenBank/DDBJ whole genome shotgun (WGS) entry which is preliminary data.</text>
</comment>
<evidence type="ECO:0000313" key="14">
    <source>
        <dbReference type="EMBL" id="SDQ54162.1"/>
    </source>
</evidence>
<evidence type="ECO:0000256" key="6">
    <source>
        <dbReference type="ARBA" id="ARBA00023136"/>
    </source>
</evidence>
<dbReference type="Gene3D" id="1.10.287.470">
    <property type="entry name" value="Helix hairpin bin"/>
    <property type="match status" value="1"/>
</dbReference>
<dbReference type="InterPro" id="IPR058627">
    <property type="entry name" value="MdtA-like_C"/>
</dbReference>
<dbReference type="Gene3D" id="2.40.30.170">
    <property type="match status" value="1"/>
</dbReference>
<dbReference type="Gene3D" id="2.40.50.100">
    <property type="match status" value="1"/>
</dbReference>
<proteinExistence type="inferred from homology"/>
<dbReference type="EMBL" id="FNKY01000001">
    <property type="protein sequence ID" value="SDQ54162.1"/>
    <property type="molecule type" value="Genomic_DNA"/>
</dbReference>
<keyword evidence="7" id="KW-0175">Coiled coil</keyword>
<keyword evidence="9" id="KW-0812">Transmembrane</keyword>
<evidence type="ECO:0000256" key="5">
    <source>
        <dbReference type="ARBA" id="ARBA00022519"/>
    </source>
</evidence>
<evidence type="ECO:0000313" key="15">
    <source>
        <dbReference type="Proteomes" id="UP000183471"/>
    </source>
</evidence>
<keyword evidence="4" id="KW-1003">Cell membrane</keyword>
<dbReference type="RefSeq" id="WP_256324064.1">
    <property type="nucleotide sequence ID" value="NZ_FNKY01000001.1"/>
</dbReference>
<keyword evidence="6 9" id="KW-0472">Membrane</keyword>
<gene>
    <name evidence="14" type="ORF">SAMN05216402_1244</name>
</gene>
<dbReference type="InterPro" id="IPR006143">
    <property type="entry name" value="RND_pump_MFP"/>
</dbReference>
<feature type="domain" description="Multidrug resistance protein MdtA-like barrel-sandwich hybrid" evidence="11">
    <location>
        <begin position="99"/>
        <end position="239"/>
    </location>
</feature>
<sequence length="412" mass="44249">MADTVGWGKGYKLTGSMEGKPQTKPVPGTRRRAWVTMAGILFVVLIAATWIWRNQSGAADVKSKRDRGNSAIHVATALATRSNMAVRLTANGTVTAQQMVAVRPQLSAMIRAVHIKEGQFVQKGEKMFTLDARTEDANLSRTEGQLAKSRVDLTNAERNLERQRELFRQNFISQAALEVAESQVDGLRALLSVDQATVQANRVTRGFSEITAPIAGRTGAIPVYQGSLVQPNDALVSITQIDPINVSFTLPEREFVSLQQALAKGEVPVNVVLDAAGKQTRQGRLIFVDNMVDTASGTIGLKAEFPNADRHLWPGMFVPVTLTPRTLAGALTVPVQAVQNGPDRKFVYVIGEDGKANSLTIEVRLIQDGLAVIEGEGVAPGTRVVVEGAQNLRPGSVVTEVKPRSGEAGVGS</sequence>
<dbReference type="InterPro" id="IPR058624">
    <property type="entry name" value="MdtA-like_HH"/>
</dbReference>
<evidence type="ECO:0000256" key="3">
    <source>
        <dbReference type="ARBA" id="ARBA00022448"/>
    </source>
</evidence>
<dbReference type="NCBIfam" id="TIGR01730">
    <property type="entry name" value="RND_mfp"/>
    <property type="match status" value="1"/>
</dbReference>
<name>A0ABY0TAK9_9PROT</name>
<feature type="coiled-coil region" evidence="7">
    <location>
        <begin position="139"/>
        <end position="170"/>
    </location>
</feature>
<evidence type="ECO:0000256" key="2">
    <source>
        <dbReference type="ARBA" id="ARBA00009477"/>
    </source>
</evidence>
<evidence type="ECO:0000256" key="4">
    <source>
        <dbReference type="ARBA" id="ARBA00022475"/>
    </source>
</evidence>
<comment type="similarity">
    <text evidence="2">Belongs to the membrane fusion protein (MFP) (TC 8.A.1) family.</text>
</comment>
<dbReference type="InterPro" id="IPR058626">
    <property type="entry name" value="MdtA-like_b-barrel"/>
</dbReference>
<dbReference type="SUPFAM" id="SSF111369">
    <property type="entry name" value="HlyD-like secretion proteins"/>
    <property type="match status" value="1"/>
</dbReference>
<reference evidence="14 15" key="1">
    <citation type="submission" date="2016-10" db="EMBL/GenBank/DDBJ databases">
        <authorList>
            <person name="Varghese N."/>
            <person name="Submissions S."/>
        </authorList>
    </citation>
    <scope>NUCLEOTIDE SEQUENCE [LARGE SCALE GENOMIC DNA]</scope>
    <source>
        <strain evidence="14 15">Nl1</strain>
    </source>
</reference>
<dbReference type="PANTHER" id="PTHR30469">
    <property type="entry name" value="MULTIDRUG RESISTANCE PROTEIN MDTA"/>
    <property type="match status" value="1"/>
</dbReference>
<evidence type="ECO:0000259" key="12">
    <source>
        <dbReference type="Pfam" id="PF25944"/>
    </source>
</evidence>
<dbReference type="Pfam" id="PF25917">
    <property type="entry name" value="BSH_RND"/>
    <property type="match status" value="1"/>
</dbReference>
<comment type="subcellular location">
    <subcellularLocation>
        <location evidence="1">Cell membrane</location>
    </subcellularLocation>
</comment>
<keyword evidence="9" id="KW-1133">Transmembrane helix</keyword>
<feature type="region of interest" description="Disordered" evidence="8">
    <location>
        <begin position="1"/>
        <end position="27"/>
    </location>
</feature>
<organism evidence="14 15">
    <name type="scientific">Nitrosospira multiformis</name>
    <dbReference type="NCBI Taxonomy" id="1231"/>
    <lineage>
        <taxon>Bacteria</taxon>
        <taxon>Pseudomonadati</taxon>
        <taxon>Pseudomonadota</taxon>
        <taxon>Betaproteobacteria</taxon>
        <taxon>Nitrosomonadales</taxon>
        <taxon>Nitrosomonadaceae</taxon>
        <taxon>Nitrosospira</taxon>
    </lineage>
</organism>
<evidence type="ECO:0000256" key="9">
    <source>
        <dbReference type="SAM" id="Phobius"/>
    </source>
</evidence>
<feature type="domain" description="Multidrug resistance protein MdtA-like alpha-helical hairpin" evidence="10">
    <location>
        <begin position="139"/>
        <end position="200"/>
    </location>
</feature>
<keyword evidence="5" id="KW-0997">Cell inner membrane</keyword>
<accession>A0ABY0TAK9</accession>
<evidence type="ECO:0000256" key="8">
    <source>
        <dbReference type="SAM" id="MobiDB-lite"/>
    </source>
</evidence>
<dbReference type="Pfam" id="PF25944">
    <property type="entry name" value="Beta-barrel_RND"/>
    <property type="match status" value="1"/>
</dbReference>
<keyword evidence="15" id="KW-1185">Reference proteome</keyword>
<dbReference type="Pfam" id="PF25967">
    <property type="entry name" value="RND-MFP_C"/>
    <property type="match status" value="1"/>
</dbReference>
<dbReference type="Proteomes" id="UP000183471">
    <property type="component" value="Unassembled WGS sequence"/>
</dbReference>
<dbReference type="PANTHER" id="PTHR30469:SF36">
    <property type="entry name" value="BLL3903 PROTEIN"/>
    <property type="match status" value="1"/>
</dbReference>
<dbReference type="Gene3D" id="2.40.420.20">
    <property type="match status" value="1"/>
</dbReference>
<protein>
    <submittedName>
        <fullName evidence="14">RND family efflux transporter, MFP subunit</fullName>
    </submittedName>
</protein>